<dbReference type="AlphaFoldDB" id="X1HZ48"/>
<proteinExistence type="predicted"/>
<accession>X1HZ48</accession>
<dbReference type="GO" id="GO:0015668">
    <property type="term" value="F:type III site-specific deoxyribonuclease activity"/>
    <property type="evidence" value="ECO:0007669"/>
    <property type="project" value="InterPro"/>
</dbReference>
<dbReference type="EMBL" id="BARU01017330">
    <property type="protein sequence ID" value="GAH59099.1"/>
    <property type="molecule type" value="Genomic_DNA"/>
</dbReference>
<dbReference type="Pfam" id="PF19778">
    <property type="entry name" value="RE_endonuc"/>
    <property type="match status" value="1"/>
</dbReference>
<evidence type="ECO:0000313" key="2">
    <source>
        <dbReference type="EMBL" id="GAH59099.1"/>
    </source>
</evidence>
<evidence type="ECO:0000259" key="1">
    <source>
        <dbReference type="Pfam" id="PF19778"/>
    </source>
</evidence>
<sequence>DVLGYIQGKIKLTKGTIFRILKESSKISDILVNPQQFMDLAASKLTHVLRQMMVDGIKYEKIAGKFWEMRLFESQELEGYLEDMVRVKNKDKTLYDYILVESNVERRFANELENNEDVKFYFKLPFWFKIETPIGTYNPDWAIVFENDKRIYFVAETKSPGQELRQSENMKIKCGEKHFEQFDDVTFRAPISRVSQLFS</sequence>
<feature type="non-terminal residue" evidence="2">
    <location>
        <position position="1"/>
    </location>
</feature>
<reference evidence="2" key="1">
    <citation type="journal article" date="2014" name="Front. Microbiol.">
        <title>High frequency of phylogenetically diverse reductive dehalogenase-homologous genes in deep subseafloor sedimentary metagenomes.</title>
        <authorList>
            <person name="Kawai M."/>
            <person name="Futagami T."/>
            <person name="Toyoda A."/>
            <person name="Takaki Y."/>
            <person name="Nishi S."/>
            <person name="Hori S."/>
            <person name="Arai W."/>
            <person name="Tsubouchi T."/>
            <person name="Morono Y."/>
            <person name="Uchiyama I."/>
            <person name="Ito T."/>
            <person name="Fujiyama A."/>
            <person name="Inagaki F."/>
            <person name="Takami H."/>
        </authorList>
    </citation>
    <scope>NUCLEOTIDE SEQUENCE</scope>
    <source>
        <strain evidence="2">Expedition CK06-06</strain>
    </source>
</reference>
<organism evidence="2">
    <name type="scientific">marine sediment metagenome</name>
    <dbReference type="NCBI Taxonomy" id="412755"/>
    <lineage>
        <taxon>unclassified sequences</taxon>
        <taxon>metagenomes</taxon>
        <taxon>ecological metagenomes</taxon>
    </lineage>
</organism>
<dbReference type="InterPro" id="IPR045572">
    <property type="entry name" value="RE_endonuc_C"/>
</dbReference>
<comment type="caution">
    <text evidence="2">The sequence shown here is derived from an EMBL/GenBank/DDBJ whole genome shotgun (WGS) entry which is preliminary data.</text>
</comment>
<protein>
    <recommendedName>
        <fullName evidence="1">Type III restriction enzyme C-terminal endonuclease domain-containing protein</fullName>
    </recommendedName>
</protein>
<name>X1HZ48_9ZZZZ</name>
<feature type="domain" description="Type III restriction enzyme C-terminal endonuclease" evidence="1">
    <location>
        <begin position="92"/>
        <end position="189"/>
    </location>
</feature>
<gene>
    <name evidence="2" type="ORF">S03H2_28758</name>
</gene>